<accession>A0ABQ3UYT1</accession>
<reference evidence="1 2" key="1">
    <citation type="journal article" date="2021" name="Int. J. Syst. Evol. Microbiol.">
        <title>Reticulibacter mediterranei gen. nov., sp. nov., within the new family Reticulibacteraceae fam. nov., and Ktedonospora formicarum gen. nov., sp. nov., Ktedonobacter robiniae sp. nov., Dictyobacter formicarum sp. nov. and Dictyobacter arantiisoli sp. nov., belonging to the class Ktedonobacteria.</title>
        <authorList>
            <person name="Yabe S."/>
            <person name="Zheng Y."/>
            <person name="Wang C.M."/>
            <person name="Sakai Y."/>
            <person name="Abe K."/>
            <person name="Yokota A."/>
            <person name="Donadio S."/>
            <person name="Cavaletti L."/>
            <person name="Monciardini P."/>
        </authorList>
    </citation>
    <scope>NUCLEOTIDE SEQUENCE [LARGE SCALE GENOMIC DNA]</scope>
    <source>
        <strain evidence="1 2">SOSP1-30</strain>
    </source>
</reference>
<evidence type="ECO:0000313" key="1">
    <source>
        <dbReference type="EMBL" id="GHO57855.1"/>
    </source>
</evidence>
<proteinExistence type="predicted"/>
<comment type="caution">
    <text evidence="1">The sequence shown here is derived from an EMBL/GenBank/DDBJ whole genome shotgun (WGS) entry which is preliminary data.</text>
</comment>
<evidence type="ECO:0000313" key="2">
    <source>
        <dbReference type="Proteomes" id="UP000654345"/>
    </source>
</evidence>
<protein>
    <submittedName>
        <fullName evidence="1">Uncharacterized protein</fullName>
    </submittedName>
</protein>
<dbReference type="Proteomes" id="UP000654345">
    <property type="component" value="Unassembled WGS sequence"/>
</dbReference>
<dbReference type="Pfam" id="PF08310">
    <property type="entry name" value="LGFP"/>
    <property type="match status" value="2"/>
</dbReference>
<dbReference type="InterPro" id="IPR013207">
    <property type="entry name" value="LGFP"/>
</dbReference>
<gene>
    <name evidence="1" type="ORF">KSB_63300</name>
</gene>
<sequence>MTHAFQKQWQSQSPLHALQVKEFFTQKDITSSLSNIKEKYVSLLSTGTDLGEAKSDPIIISPGNIIYVRYEFGVIVDHRQKSTYVTRGPIYQKWLQLGWDSKEIFPVDDDHINSDGIGVFNHFRGIGANAHFQGSIYWHPTVGAYSIQGAIREKWLLLDWEGYYPTTDEKICFDGFGRYNDFRNIDLDPTFYEHNDLSLYHHPMTGVCEIHGAIRAFWKTLGAEQYGYPITDEMVYSDGIGHFSKFYRHTDNLETILSWYPSTGVKEEIAE</sequence>
<name>A0ABQ3UYT1_9CHLR</name>
<keyword evidence="2" id="KW-1185">Reference proteome</keyword>
<dbReference type="EMBL" id="BNJG01000002">
    <property type="protein sequence ID" value="GHO57855.1"/>
    <property type="molecule type" value="Genomic_DNA"/>
</dbReference>
<organism evidence="1 2">
    <name type="scientific">Ktedonobacter robiniae</name>
    <dbReference type="NCBI Taxonomy" id="2778365"/>
    <lineage>
        <taxon>Bacteria</taxon>
        <taxon>Bacillati</taxon>
        <taxon>Chloroflexota</taxon>
        <taxon>Ktedonobacteria</taxon>
        <taxon>Ktedonobacterales</taxon>
        <taxon>Ktedonobacteraceae</taxon>
        <taxon>Ktedonobacter</taxon>
    </lineage>
</organism>